<feature type="coiled-coil region" evidence="1">
    <location>
        <begin position="32"/>
        <end position="66"/>
    </location>
</feature>
<dbReference type="STRING" id="906968.Trebr_0336"/>
<protein>
    <submittedName>
        <fullName evidence="2">SlyX family protein</fullName>
    </submittedName>
</protein>
<reference evidence="3" key="1">
    <citation type="submission" date="2011-04" db="EMBL/GenBank/DDBJ databases">
        <title>The complete genome of Treponema brennaborense DSM 12168.</title>
        <authorList>
            <person name="Lucas S."/>
            <person name="Han J."/>
            <person name="Lapidus A."/>
            <person name="Bruce D."/>
            <person name="Goodwin L."/>
            <person name="Pitluck S."/>
            <person name="Peters L."/>
            <person name="Kyrpides N."/>
            <person name="Mavromatis K."/>
            <person name="Ivanova N."/>
            <person name="Mikhailova N."/>
            <person name="Pagani I."/>
            <person name="Teshima H."/>
            <person name="Detter J.C."/>
            <person name="Tapia R."/>
            <person name="Han C."/>
            <person name="Land M."/>
            <person name="Hauser L."/>
            <person name="Markowitz V."/>
            <person name="Cheng J.-F."/>
            <person name="Hugenholtz P."/>
            <person name="Woyke T."/>
            <person name="Wu D."/>
            <person name="Gronow S."/>
            <person name="Wellnitz S."/>
            <person name="Brambilla E."/>
            <person name="Klenk H.-P."/>
            <person name="Eisen J.A."/>
        </authorList>
    </citation>
    <scope>NUCLEOTIDE SEQUENCE [LARGE SCALE GENOMIC DNA]</scope>
    <source>
        <strain evidence="3">DSM 12168 / CIP 105900 / DD5/3</strain>
    </source>
</reference>
<dbReference type="KEGG" id="tbe:Trebr_0336"/>
<dbReference type="EMBL" id="CP002696">
    <property type="protein sequence ID" value="AEE15783.1"/>
    <property type="molecule type" value="Genomic_DNA"/>
</dbReference>
<evidence type="ECO:0000313" key="2">
    <source>
        <dbReference type="EMBL" id="AEE15783.1"/>
    </source>
</evidence>
<sequence length="79" mass="8997">MTAEQIRSIVEETVGDRCTALEIKLAYLEDFLNKLQNIAVEQGAAVDRLQAENRLMKDKIKELSDNQEGDIPNVRPPHY</sequence>
<dbReference type="HOGENOM" id="CLU_180796_1_2_12"/>
<proteinExistence type="predicted"/>
<evidence type="ECO:0000256" key="1">
    <source>
        <dbReference type="SAM" id="Coils"/>
    </source>
</evidence>
<dbReference type="OrthoDB" id="361698at2"/>
<dbReference type="InterPro" id="IPR007236">
    <property type="entry name" value="SlyX"/>
</dbReference>
<dbReference type="Proteomes" id="UP000006546">
    <property type="component" value="Chromosome"/>
</dbReference>
<accession>F4LMZ7</accession>
<dbReference type="Pfam" id="PF04102">
    <property type="entry name" value="SlyX"/>
    <property type="match status" value="1"/>
</dbReference>
<name>F4LMZ7_TREBD</name>
<gene>
    <name evidence="2" type="ordered locus">Trebr_0336</name>
</gene>
<dbReference type="eggNOG" id="ENOG5031CUX">
    <property type="taxonomic scope" value="Bacteria"/>
</dbReference>
<evidence type="ECO:0000313" key="3">
    <source>
        <dbReference type="Proteomes" id="UP000006546"/>
    </source>
</evidence>
<dbReference type="AlphaFoldDB" id="F4LMZ7"/>
<organism evidence="2 3">
    <name type="scientific">Treponema brennaborense (strain DSM 12168 / CIP 105900 / DD5/3)</name>
    <dbReference type="NCBI Taxonomy" id="906968"/>
    <lineage>
        <taxon>Bacteria</taxon>
        <taxon>Pseudomonadati</taxon>
        <taxon>Spirochaetota</taxon>
        <taxon>Spirochaetia</taxon>
        <taxon>Spirochaetales</taxon>
        <taxon>Treponemataceae</taxon>
        <taxon>Treponema</taxon>
    </lineage>
</organism>
<keyword evidence="3" id="KW-1185">Reference proteome</keyword>
<keyword evidence="1" id="KW-0175">Coiled coil</keyword>